<evidence type="ECO:0000313" key="3">
    <source>
        <dbReference type="Proteomes" id="UP000248961"/>
    </source>
</evidence>
<sequence length="163" mass="17603">MDPEVPWPPGIPNVDNRVSGGESTSIRASGCVALPVDDHCADTTNAIKRTGPTTIGMAMWMCALLNELTTQWCPLVSFKGEKAYEQLALGEAALGKEEKIWLWALCRMCKKIVPGDVGIEPVRQASDPCFEIGNDTGLSFLLSDSLGLLFAAAKQGHLSNIWK</sequence>
<proteinExistence type="predicted"/>
<organism evidence="2 3">
    <name type="scientific">Aspergillus homomorphus (strain CBS 101889)</name>
    <dbReference type="NCBI Taxonomy" id="1450537"/>
    <lineage>
        <taxon>Eukaryota</taxon>
        <taxon>Fungi</taxon>
        <taxon>Dikarya</taxon>
        <taxon>Ascomycota</taxon>
        <taxon>Pezizomycotina</taxon>
        <taxon>Eurotiomycetes</taxon>
        <taxon>Eurotiomycetidae</taxon>
        <taxon>Eurotiales</taxon>
        <taxon>Aspergillaceae</taxon>
        <taxon>Aspergillus</taxon>
        <taxon>Aspergillus subgen. Circumdati</taxon>
    </lineage>
</organism>
<evidence type="ECO:0000256" key="1">
    <source>
        <dbReference type="SAM" id="MobiDB-lite"/>
    </source>
</evidence>
<feature type="region of interest" description="Disordered" evidence="1">
    <location>
        <begin position="1"/>
        <end position="22"/>
    </location>
</feature>
<name>A0A395I250_ASPHC</name>
<keyword evidence="3" id="KW-1185">Reference proteome</keyword>
<evidence type="ECO:0000313" key="2">
    <source>
        <dbReference type="EMBL" id="RAL13258.1"/>
    </source>
</evidence>
<dbReference type="VEuPathDB" id="FungiDB:BO97DRAFT_413704"/>
<feature type="compositionally biased region" description="Pro residues" evidence="1">
    <location>
        <begin position="1"/>
        <end position="11"/>
    </location>
</feature>
<reference evidence="2 3" key="1">
    <citation type="submission" date="2018-02" db="EMBL/GenBank/DDBJ databases">
        <title>The genomes of Aspergillus section Nigri reveals drivers in fungal speciation.</title>
        <authorList>
            <consortium name="DOE Joint Genome Institute"/>
            <person name="Vesth T.C."/>
            <person name="Nybo J."/>
            <person name="Theobald S."/>
            <person name="Brandl J."/>
            <person name="Frisvad J.C."/>
            <person name="Nielsen K.F."/>
            <person name="Lyhne E.K."/>
            <person name="Kogle M.E."/>
            <person name="Kuo A."/>
            <person name="Riley R."/>
            <person name="Clum A."/>
            <person name="Nolan M."/>
            <person name="Lipzen A."/>
            <person name="Salamov A."/>
            <person name="Henrissat B."/>
            <person name="Wiebenga A."/>
            <person name="De vries R.P."/>
            <person name="Grigoriev I.V."/>
            <person name="Mortensen U.H."/>
            <person name="Andersen M.R."/>
            <person name="Baker S.E."/>
        </authorList>
    </citation>
    <scope>NUCLEOTIDE SEQUENCE [LARGE SCALE GENOMIC DNA]</scope>
    <source>
        <strain evidence="2 3">CBS 101889</strain>
    </source>
</reference>
<dbReference type="RefSeq" id="XP_025552412.1">
    <property type="nucleotide sequence ID" value="XM_025696305.1"/>
</dbReference>
<gene>
    <name evidence="2" type="ORF">BO97DRAFT_413704</name>
</gene>
<accession>A0A395I250</accession>
<dbReference type="AlphaFoldDB" id="A0A395I250"/>
<dbReference type="EMBL" id="KZ824280">
    <property type="protein sequence ID" value="RAL13258.1"/>
    <property type="molecule type" value="Genomic_DNA"/>
</dbReference>
<dbReference type="Proteomes" id="UP000248961">
    <property type="component" value="Unassembled WGS sequence"/>
</dbReference>
<protein>
    <submittedName>
        <fullName evidence="2">Uncharacterized protein</fullName>
    </submittedName>
</protein>
<dbReference type="GeneID" id="37200594"/>